<dbReference type="Gene3D" id="1.10.260.40">
    <property type="entry name" value="lambda repressor-like DNA-binding domains"/>
    <property type="match status" value="1"/>
</dbReference>
<evidence type="ECO:0000313" key="7">
    <source>
        <dbReference type="Proteomes" id="UP000185511"/>
    </source>
</evidence>
<dbReference type="GO" id="GO:0003700">
    <property type="term" value="F:DNA-binding transcription factor activity"/>
    <property type="evidence" value="ECO:0007669"/>
    <property type="project" value="TreeGrafter"/>
</dbReference>
<evidence type="ECO:0000256" key="2">
    <source>
        <dbReference type="ARBA" id="ARBA00023125"/>
    </source>
</evidence>
<dbReference type="PANTHER" id="PTHR30146">
    <property type="entry name" value="LACI-RELATED TRANSCRIPTIONAL REPRESSOR"/>
    <property type="match status" value="1"/>
</dbReference>
<dbReference type="CDD" id="cd01392">
    <property type="entry name" value="HTH_LacI"/>
    <property type="match status" value="1"/>
</dbReference>
<evidence type="ECO:0000256" key="1">
    <source>
        <dbReference type="ARBA" id="ARBA00023015"/>
    </source>
</evidence>
<dbReference type="Proteomes" id="UP000185511">
    <property type="component" value="Chromosome"/>
</dbReference>
<keyword evidence="7" id="KW-1185">Reference proteome</keyword>
<reference evidence="7" key="1">
    <citation type="submission" date="2016-06" db="EMBL/GenBank/DDBJ databases">
        <title>Complete genome sequence of Actinoalloteichus fjordicus DSM 46855 (=ADI127-17), type strain of the new species Actinoalloteichus fjordicus.</title>
        <authorList>
            <person name="Ruckert C."/>
            <person name="Nouioui I."/>
            <person name="Willmese J."/>
            <person name="van Wezel G."/>
            <person name="Klenk H.-P."/>
            <person name="Kalinowski J."/>
            <person name="Zotchev S.B."/>
        </authorList>
    </citation>
    <scope>NUCLEOTIDE SEQUENCE [LARGE SCALE GENOMIC DNA]</scope>
    <source>
        <strain evidence="7">ADI127-7</strain>
    </source>
</reference>
<dbReference type="RefSeq" id="WP_075741294.1">
    <property type="nucleotide sequence ID" value="NZ_CP016076.1"/>
</dbReference>
<feature type="compositionally biased region" description="Gly residues" evidence="4">
    <location>
        <begin position="108"/>
        <end position="118"/>
    </location>
</feature>
<dbReference type="KEGG" id="acad:UA74_17845"/>
<dbReference type="InterPro" id="IPR046335">
    <property type="entry name" value="LacI/GalR-like_sensor"/>
</dbReference>
<dbReference type="EMBL" id="CP016076">
    <property type="protein sequence ID" value="APU15597.1"/>
    <property type="molecule type" value="Genomic_DNA"/>
</dbReference>
<dbReference type="InterPro" id="IPR028082">
    <property type="entry name" value="Peripla_BP_I"/>
</dbReference>
<dbReference type="AlphaFoldDB" id="A0AAC9LDF5"/>
<organism evidence="6 7">
    <name type="scientific">Actinoalloteichus fjordicus</name>
    <dbReference type="NCBI Taxonomy" id="1612552"/>
    <lineage>
        <taxon>Bacteria</taxon>
        <taxon>Bacillati</taxon>
        <taxon>Actinomycetota</taxon>
        <taxon>Actinomycetes</taxon>
        <taxon>Pseudonocardiales</taxon>
        <taxon>Pseudonocardiaceae</taxon>
        <taxon>Actinoalloteichus</taxon>
    </lineage>
</organism>
<dbReference type="InterPro" id="IPR000843">
    <property type="entry name" value="HTH_LacI"/>
</dbReference>
<dbReference type="Pfam" id="PF13377">
    <property type="entry name" value="Peripla_BP_3"/>
    <property type="match status" value="1"/>
</dbReference>
<keyword evidence="1" id="KW-0805">Transcription regulation</keyword>
<keyword evidence="2" id="KW-0238">DNA-binding</keyword>
<dbReference type="SMART" id="SM00354">
    <property type="entry name" value="HTH_LACI"/>
    <property type="match status" value="1"/>
</dbReference>
<feature type="compositionally biased region" description="Basic and acidic residues" evidence="4">
    <location>
        <begin position="77"/>
        <end position="96"/>
    </location>
</feature>
<feature type="compositionally biased region" description="Low complexity" evidence="4">
    <location>
        <begin position="97"/>
        <end position="107"/>
    </location>
</feature>
<evidence type="ECO:0000256" key="3">
    <source>
        <dbReference type="ARBA" id="ARBA00023163"/>
    </source>
</evidence>
<name>A0AAC9LDF5_9PSEU</name>
<proteinExistence type="predicted"/>
<dbReference type="InterPro" id="IPR010982">
    <property type="entry name" value="Lambda_DNA-bd_dom_sf"/>
</dbReference>
<feature type="domain" description="HTH lacI-type" evidence="5">
    <location>
        <begin position="7"/>
        <end position="60"/>
    </location>
</feature>
<sequence length="387" mass="40469">MDRTGQATVHSVAVRAGVSAATVSRALNGRADVHEETRRRVLRAAESLGYRRPKGSGRRRERVGERVIGLLTGDSVAGRDPRTARAPDLSDGRDRAVTAGRNGAAVAGRGGDGATGGATTGCDVGTAGRFSLPVLRGAEAAFGGTHVVAMLCWAPSDRVRERHHAETLVRRGVDGLLILGPRREARFPIPLHGVGSVPVVYAVAPSTGVQDLSLITDDRAGGALAARHLLQRGCRRIAHVPGPPAEASAAERSAGFVAELARSGLAPLAPAGRQGRWSQSWGRRAAGLLLDRHPDLDGVFCASDQIAAGVLDGLRERGRSVPAEVAVVGYENWELFAEETRPGLTTIDMNLGLLGRLAAERLIIGGDEPIAGGLLRVPPRLVVRGSA</sequence>
<dbReference type="PROSITE" id="PS50932">
    <property type="entry name" value="HTH_LACI_2"/>
    <property type="match status" value="1"/>
</dbReference>
<evidence type="ECO:0000259" key="5">
    <source>
        <dbReference type="PROSITE" id="PS50932"/>
    </source>
</evidence>
<evidence type="ECO:0000313" key="6">
    <source>
        <dbReference type="EMBL" id="APU15597.1"/>
    </source>
</evidence>
<evidence type="ECO:0000256" key="4">
    <source>
        <dbReference type="SAM" id="MobiDB-lite"/>
    </source>
</evidence>
<dbReference type="PANTHER" id="PTHR30146:SF109">
    <property type="entry name" value="HTH-TYPE TRANSCRIPTIONAL REGULATOR GALS"/>
    <property type="match status" value="1"/>
</dbReference>
<feature type="region of interest" description="Disordered" evidence="4">
    <location>
        <begin position="74"/>
        <end position="118"/>
    </location>
</feature>
<gene>
    <name evidence="6" type="ORF">UA74_17845</name>
</gene>
<dbReference type="GO" id="GO:0000976">
    <property type="term" value="F:transcription cis-regulatory region binding"/>
    <property type="evidence" value="ECO:0007669"/>
    <property type="project" value="TreeGrafter"/>
</dbReference>
<protein>
    <submittedName>
        <fullName evidence="6">Transcriptional regulator</fullName>
    </submittedName>
</protein>
<keyword evidence="3" id="KW-0804">Transcription</keyword>
<dbReference type="Pfam" id="PF00356">
    <property type="entry name" value="LacI"/>
    <property type="match status" value="1"/>
</dbReference>
<dbReference type="Gene3D" id="3.40.50.2300">
    <property type="match status" value="2"/>
</dbReference>
<dbReference type="SUPFAM" id="SSF53822">
    <property type="entry name" value="Periplasmic binding protein-like I"/>
    <property type="match status" value="1"/>
</dbReference>
<accession>A0AAC9LDF5</accession>
<dbReference type="SUPFAM" id="SSF47413">
    <property type="entry name" value="lambda repressor-like DNA-binding domains"/>
    <property type="match status" value="1"/>
</dbReference>